<dbReference type="AlphaFoldDB" id="A0A841HJ93"/>
<dbReference type="EMBL" id="JACHHZ010000002">
    <property type="protein sequence ID" value="MBB6092793.1"/>
    <property type="molecule type" value="Genomic_DNA"/>
</dbReference>
<dbReference type="GO" id="GO:0046872">
    <property type="term" value="F:metal ion binding"/>
    <property type="evidence" value="ECO:0007669"/>
    <property type="project" value="UniProtKB-KW"/>
</dbReference>
<proteinExistence type="predicted"/>
<name>A0A841HJ93_9GAMM</name>
<sequence>MPHPTSLKLRTKSRLLEVTFDDGSSFELPFEYLRVYSPSAEVRGHGPGQETLQVGKHEVGIKAAEPIGNYAVRLVFDDGHDTGLYTWSYLHELGREREQKWANYLARLKDLGIPHPTPAPRR</sequence>
<gene>
    <name evidence="4" type="ORF">HNQ60_001671</name>
</gene>
<evidence type="ECO:0000256" key="1">
    <source>
        <dbReference type="ARBA" id="ARBA00022723"/>
    </source>
</evidence>
<keyword evidence="2" id="KW-0408">Iron</keyword>
<evidence type="ECO:0000313" key="4">
    <source>
        <dbReference type="EMBL" id="MBB6092793.1"/>
    </source>
</evidence>
<protein>
    <submittedName>
        <fullName evidence="4">DUF971 family protein</fullName>
    </submittedName>
</protein>
<dbReference type="InterPro" id="IPR010376">
    <property type="entry name" value="GBBH-like_N"/>
</dbReference>
<dbReference type="PANTHER" id="PTHR35303">
    <property type="entry name" value="OS02G0197800 PROTEIN"/>
    <property type="match status" value="1"/>
</dbReference>
<dbReference type="Pfam" id="PF06155">
    <property type="entry name" value="GBBH-like_N"/>
    <property type="match status" value="1"/>
</dbReference>
<reference evidence="4 5" key="1">
    <citation type="submission" date="2020-08" db="EMBL/GenBank/DDBJ databases">
        <title>Genomic Encyclopedia of Type Strains, Phase IV (KMG-IV): sequencing the most valuable type-strain genomes for metagenomic binning, comparative biology and taxonomic classification.</title>
        <authorList>
            <person name="Goeker M."/>
        </authorList>
    </citation>
    <scope>NUCLEOTIDE SEQUENCE [LARGE SCALE GENOMIC DNA]</scope>
    <source>
        <strain evidence="4 5">DSM 26723</strain>
    </source>
</reference>
<dbReference type="Proteomes" id="UP000588068">
    <property type="component" value="Unassembled WGS sequence"/>
</dbReference>
<dbReference type="Gene3D" id="3.30.2020.30">
    <property type="match status" value="1"/>
</dbReference>
<evidence type="ECO:0000313" key="5">
    <source>
        <dbReference type="Proteomes" id="UP000588068"/>
    </source>
</evidence>
<feature type="domain" description="Gamma-butyrobetaine hydroxylase-like N-terminal" evidence="3">
    <location>
        <begin position="8"/>
        <end position="91"/>
    </location>
</feature>
<dbReference type="PANTHER" id="PTHR35303:SF5">
    <property type="entry name" value="OS02G0197800 PROTEIN"/>
    <property type="match status" value="1"/>
</dbReference>
<accession>A0A841HJ93</accession>
<organism evidence="4 5">
    <name type="scientific">Povalibacter uvarum</name>
    <dbReference type="NCBI Taxonomy" id="732238"/>
    <lineage>
        <taxon>Bacteria</taxon>
        <taxon>Pseudomonadati</taxon>
        <taxon>Pseudomonadota</taxon>
        <taxon>Gammaproteobacteria</taxon>
        <taxon>Steroidobacterales</taxon>
        <taxon>Steroidobacteraceae</taxon>
        <taxon>Povalibacter</taxon>
    </lineage>
</organism>
<comment type="caution">
    <text evidence="4">The sequence shown here is derived from an EMBL/GenBank/DDBJ whole genome shotgun (WGS) entry which is preliminary data.</text>
</comment>
<evidence type="ECO:0000259" key="3">
    <source>
        <dbReference type="Pfam" id="PF06155"/>
    </source>
</evidence>
<keyword evidence="1" id="KW-0479">Metal-binding</keyword>
<dbReference type="RefSeq" id="WP_184330578.1">
    <property type="nucleotide sequence ID" value="NZ_JACHHZ010000002.1"/>
</dbReference>
<dbReference type="InterPro" id="IPR038492">
    <property type="entry name" value="GBBH-like_N_sf"/>
</dbReference>
<evidence type="ECO:0000256" key="2">
    <source>
        <dbReference type="ARBA" id="ARBA00023004"/>
    </source>
</evidence>
<keyword evidence="5" id="KW-1185">Reference proteome</keyword>